<dbReference type="Pfam" id="PF03358">
    <property type="entry name" value="FMN_red"/>
    <property type="match status" value="1"/>
</dbReference>
<evidence type="ECO:0000256" key="2">
    <source>
        <dbReference type="ARBA" id="ARBA00022643"/>
    </source>
</evidence>
<dbReference type="InterPro" id="IPR051796">
    <property type="entry name" value="ISF_SsuE-like"/>
</dbReference>
<reference evidence="5" key="1">
    <citation type="journal article" date="2023" name="Arch. Microbiol.">
        <title>Desulfoferula mesophilus gen. nov. sp. nov., a mesophilic sulfate-reducing bacterium isolated from a brackish lake sediment.</title>
        <authorList>
            <person name="Watanabe T."/>
            <person name="Yabe T."/>
            <person name="Tsuji J.M."/>
            <person name="Fukui M."/>
        </authorList>
    </citation>
    <scope>NUCLEOTIDE SEQUENCE [LARGE SCALE GENOMIC DNA]</scope>
    <source>
        <strain evidence="5">12FAK</strain>
    </source>
</reference>
<keyword evidence="5" id="KW-1185">Reference proteome</keyword>
<evidence type="ECO:0000313" key="5">
    <source>
        <dbReference type="Proteomes" id="UP001366166"/>
    </source>
</evidence>
<evidence type="ECO:0000313" key="4">
    <source>
        <dbReference type="EMBL" id="BEQ15035.1"/>
    </source>
</evidence>
<evidence type="ECO:0000259" key="3">
    <source>
        <dbReference type="Pfam" id="PF03358"/>
    </source>
</evidence>
<accession>A0AAU9EGB9</accession>
<proteinExistence type="predicted"/>
<protein>
    <submittedName>
        <fullName evidence="4">FMN reductase</fullName>
    </submittedName>
</protein>
<dbReference type="AlphaFoldDB" id="A0AAU9EGB9"/>
<dbReference type="EMBL" id="AP028679">
    <property type="protein sequence ID" value="BEQ15035.1"/>
    <property type="molecule type" value="Genomic_DNA"/>
</dbReference>
<organism evidence="4 5">
    <name type="scientific">Desulfoferula mesophila</name>
    <dbReference type="NCBI Taxonomy" id="3058419"/>
    <lineage>
        <taxon>Bacteria</taxon>
        <taxon>Pseudomonadati</taxon>
        <taxon>Thermodesulfobacteriota</taxon>
        <taxon>Desulfarculia</taxon>
        <taxon>Desulfarculales</taxon>
        <taxon>Desulfarculaceae</taxon>
        <taxon>Desulfoferula</taxon>
    </lineage>
</organism>
<feature type="domain" description="NADPH-dependent FMN reductase-like" evidence="3">
    <location>
        <begin position="1"/>
        <end position="109"/>
    </location>
</feature>
<dbReference type="SUPFAM" id="SSF52218">
    <property type="entry name" value="Flavoproteins"/>
    <property type="match status" value="1"/>
</dbReference>
<gene>
    <name evidence="4" type="ORF">FAK_21010</name>
</gene>
<dbReference type="Gene3D" id="3.40.50.360">
    <property type="match status" value="1"/>
</dbReference>
<dbReference type="RefSeq" id="WP_338598877.1">
    <property type="nucleotide sequence ID" value="NZ_AP028679.1"/>
</dbReference>
<keyword evidence="2" id="KW-0288">FMN</keyword>
<dbReference type="KEGG" id="dmp:FAK_21010"/>
<dbReference type="GO" id="GO:0016491">
    <property type="term" value="F:oxidoreductase activity"/>
    <property type="evidence" value="ECO:0007669"/>
    <property type="project" value="InterPro"/>
</dbReference>
<name>A0AAU9EGB9_9BACT</name>
<dbReference type="Proteomes" id="UP001366166">
    <property type="component" value="Chromosome"/>
</dbReference>
<sequence>MLVLGIYGSPRKGGNTDALLDAVLEEAAKTGAEVEKVYCRRLKMSGCIECGGCDKTGQCVVDDDMQKVYPLLERAEAVVLAAPVFFYNVPAQCKALIDRSQACWAGRVLKKTTPEARRSFDSGRGYLVAVGATKGPRMFECMELTARYFYDALDMTYEAGMLLKGVEKKDGAASVPHTMDEARALGRKIVEGAA</sequence>
<keyword evidence="1" id="KW-0285">Flavoprotein</keyword>
<evidence type="ECO:0000256" key="1">
    <source>
        <dbReference type="ARBA" id="ARBA00022630"/>
    </source>
</evidence>
<dbReference type="PANTHER" id="PTHR43278">
    <property type="entry name" value="NAD(P)H-DEPENDENT FMN-CONTAINING OXIDOREDUCTASE YWQN-RELATED"/>
    <property type="match status" value="1"/>
</dbReference>
<dbReference type="PANTHER" id="PTHR43278:SF2">
    <property type="entry name" value="IRON-SULFUR FLAVOPROTEIN"/>
    <property type="match status" value="1"/>
</dbReference>
<dbReference type="InterPro" id="IPR029039">
    <property type="entry name" value="Flavoprotein-like_sf"/>
</dbReference>
<dbReference type="InterPro" id="IPR005025">
    <property type="entry name" value="FMN_Rdtase-like_dom"/>
</dbReference>